<evidence type="ECO:0000259" key="2">
    <source>
        <dbReference type="PROSITE" id="PS50108"/>
    </source>
</evidence>
<reference evidence="3 4" key="1">
    <citation type="submission" date="2024-02" db="EMBL/GenBank/DDBJ databases">
        <title>High-quality chromosome-scale genome assembly of Pensacola bahiagrass (Paspalum notatum Flugge var. saurae).</title>
        <authorList>
            <person name="Vega J.M."/>
            <person name="Podio M."/>
            <person name="Orjuela J."/>
            <person name="Siena L.A."/>
            <person name="Pessino S.C."/>
            <person name="Combes M.C."/>
            <person name="Mariac C."/>
            <person name="Albertini E."/>
            <person name="Pupilli F."/>
            <person name="Ortiz J.P.A."/>
            <person name="Leblanc O."/>
        </authorList>
    </citation>
    <scope>NUCLEOTIDE SEQUENCE [LARGE SCALE GENOMIC DNA]</scope>
    <source>
        <strain evidence="3">R1</strain>
        <tissue evidence="3">Leaf</tissue>
    </source>
</reference>
<dbReference type="EMBL" id="CP144746">
    <property type="protein sequence ID" value="WVZ61267.1"/>
    <property type="molecule type" value="Genomic_DNA"/>
</dbReference>
<protein>
    <recommendedName>
        <fullName evidence="2">CRIB domain-containing protein</fullName>
    </recommendedName>
</protein>
<sequence>MKDRRRGSVAGSGGDRFAVFPFSMGCMSQSAVSVADPAAETSKKPPQSEPSSSSSSSSITAAAHDQGGVVVGDSSSEAAANAKAEASPAGPGGLVAAGVSRLMKGIRSLSQMFAAAYDDGGEEEEEEEEREIVIGYPTDVQHVGHIGWDGGNHTKLGLGATAMGMVNAFSLPSTLSLHQLEMAMDQHHHAAAQA</sequence>
<dbReference type="AlphaFoldDB" id="A0AAQ3SV43"/>
<feature type="region of interest" description="Disordered" evidence="1">
    <location>
        <begin position="31"/>
        <end position="76"/>
    </location>
</feature>
<dbReference type="Proteomes" id="UP001341281">
    <property type="component" value="Chromosome 02"/>
</dbReference>
<proteinExistence type="predicted"/>
<feature type="compositionally biased region" description="Low complexity" evidence="1">
    <location>
        <begin position="49"/>
        <end position="58"/>
    </location>
</feature>
<evidence type="ECO:0000256" key="1">
    <source>
        <dbReference type="SAM" id="MobiDB-lite"/>
    </source>
</evidence>
<evidence type="ECO:0000313" key="3">
    <source>
        <dbReference type="EMBL" id="WVZ61267.1"/>
    </source>
</evidence>
<name>A0AAQ3SV43_PASNO</name>
<dbReference type="Pfam" id="PF00786">
    <property type="entry name" value="PBD"/>
    <property type="match status" value="1"/>
</dbReference>
<feature type="domain" description="CRIB" evidence="2">
    <location>
        <begin position="134"/>
        <end position="147"/>
    </location>
</feature>
<dbReference type="PANTHER" id="PTHR46931:SF17">
    <property type="entry name" value="OS03G0847900 PROTEIN"/>
    <property type="match status" value="1"/>
</dbReference>
<dbReference type="PROSITE" id="PS50108">
    <property type="entry name" value="CRIB"/>
    <property type="match status" value="1"/>
</dbReference>
<dbReference type="InterPro" id="IPR044509">
    <property type="entry name" value="RIC2/4"/>
</dbReference>
<dbReference type="PANTHER" id="PTHR46931">
    <property type="entry name" value="CRIB DOMAIN-CONTAINING PROTEIN RIC2"/>
    <property type="match status" value="1"/>
</dbReference>
<gene>
    <name evidence="3" type="ORF">U9M48_011169</name>
</gene>
<accession>A0AAQ3SV43</accession>
<organism evidence="3 4">
    <name type="scientific">Paspalum notatum var. saurae</name>
    <dbReference type="NCBI Taxonomy" id="547442"/>
    <lineage>
        <taxon>Eukaryota</taxon>
        <taxon>Viridiplantae</taxon>
        <taxon>Streptophyta</taxon>
        <taxon>Embryophyta</taxon>
        <taxon>Tracheophyta</taxon>
        <taxon>Spermatophyta</taxon>
        <taxon>Magnoliopsida</taxon>
        <taxon>Liliopsida</taxon>
        <taxon>Poales</taxon>
        <taxon>Poaceae</taxon>
        <taxon>PACMAD clade</taxon>
        <taxon>Panicoideae</taxon>
        <taxon>Andropogonodae</taxon>
        <taxon>Paspaleae</taxon>
        <taxon>Paspalinae</taxon>
        <taxon>Paspalum</taxon>
    </lineage>
</organism>
<evidence type="ECO:0000313" key="4">
    <source>
        <dbReference type="Proteomes" id="UP001341281"/>
    </source>
</evidence>
<keyword evidence="4" id="KW-1185">Reference proteome</keyword>
<dbReference type="InterPro" id="IPR000095">
    <property type="entry name" value="CRIB_dom"/>
</dbReference>